<dbReference type="Proteomes" id="UP000094329">
    <property type="component" value="Unassembled WGS sequence"/>
</dbReference>
<protein>
    <submittedName>
        <fullName evidence="1">Uncharacterized protein</fullName>
    </submittedName>
</protein>
<name>A0ABX2ZZI7_9GAMM</name>
<dbReference type="EMBL" id="MDTU01000002">
    <property type="protein sequence ID" value="ODN41640.1"/>
    <property type="molecule type" value="Genomic_DNA"/>
</dbReference>
<proteinExistence type="predicted"/>
<gene>
    <name evidence="1" type="ORF">BGC07_16230</name>
</gene>
<evidence type="ECO:0000313" key="2">
    <source>
        <dbReference type="Proteomes" id="UP000094329"/>
    </source>
</evidence>
<sequence length="129" mass="14774">MSGDKAGNTPSAEVERNMKAFMLTSNMTNLVKDSSKIKSLNQIVMSPTDVDHVAIEDDVYTHLTQSQKEKIKLEIKKMTKEYYSDFYNTVHNMLIFLQASGLIFLDLSRENKVTTSKGDIDIKKIKHWK</sequence>
<reference evidence="1 2" key="1">
    <citation type="submission" date="2016-08" db="EMBL/GenBank/DDBJ databases">
        <title>Draft genome sequence of Candidatus Piscirickettsia litoralis, from seawater.</title>
        <authorList>
            <person name="Wan X."/>
            <person name="Lee A.J."/>
            <person name="Hou S."/>
            <person name="Donachie S.P."/>
        </authorList>
    </citation>
    <scope>NUCLEOTIDE SEQUENCE [LARGE SCALE GENOMIC DNA]</scope>
    <source>
        <strain evidence="1 2">Y2</strain>
    </source>
</reference>
<evidence type="ECO:0000313" key="1">
    <source>
        <dbReference type="EMBL" id="ODN41640.1"/>
    </source>
</evidence>
<keyword evidence="2" id="KW-1185">Reference proteome</keyword>
<accession>A0ABX2ZZI7</accession>
<comment type="caution">
    <text evidence="1">The sequence shown here is derived from an EMBL/GenBank/DDBJ whole genome shotgun (WGS) entry which is preliminary data.</text>
</comment>
<organism evidence="1 2">
    <name type="scientific">Piscirickettsia litoralis</name>
    <dbReference type="NCBI Taxonomy" id="1891921"/>
    <lineage>
        <taxon>Bacteria</taxon>
        <taxon>Pseudomonadati</taxon>
        <taxon>Pseudomonadota</taxon>
        <taxon>Gammaproteobacteria</taxon>
        <taxon>Thiotrichales</taxon>
        <taxon>Piscirickettsiaceae</taxon>
        <taxon>Piscirickettsia</taxon>
    </lineage>
</organism>
<dbReference type="RefSeq" id="WP_069314104.1">
    <property type="nucleotide sequence ID" value="NZ_MDTU01000002.1"/>
</dbReference>